<protein>
    <submittedName>
        <fullName evidence="1">Uncharacterized protein</fullName>
    </submittedName>
</protein>
<dbReference type="AlphaFoldDB" id="A0A0E9S6T1"/>
<proteinExistence type="predicted"/>
<evidence type="ECO:0000313" key="1">
    <source>
        <dbReference type="EMBL" id="JAH37149.1"/>
    </source>
</evidence>
<dbReference type="EMBL" id="GBXM01071428">
    <property type="protein sequence ID" value="JAH37149.1"/>
    <property type="molecule type" value="Transcribed_RNA"/>
</dbReference>
<reference evidence="1" key="2">
    <citation type="journal article" date="2015" name="Fish Shellfish Immunol.">
        <title>Early steps in the European eel (Anguilla anguilla)-Vibrio vulnificus interaction in the gills: Role of the RtxA13 toxin.</title>
        <authorList>
            <person name="Callol A."/>
            <person name="Pajuelo D."/>
            <person name="Ebbesson L."/>
            <person name="Teles M."/>
            <person name="MacKenzie S."/>
            <person name="Amaro C."/>
        </authorList>
    </citation>
    <scope>NUCLEOTIDE SEQUENCE</scope>
</reference>
<accession>A0A0E9S6T1</accession>
<sequence>MPKGLNSYRSEVLVKGVRESQAFINNLNLEQYREGYSDLLVFILPL</sequence>
<organism evidence="1">
    <name type="scientific">Anguilla anguilla</name>
    <name type="common">European freshwater eel</name>
    <name type="synonym">Muraena anguilla</name>
    <dbReference type="NCBI Taxonomy" id="7936"/>
    <lineage>
        <taxon>Eukaryota</taxon>
        <taxon>Metazoa</taxon>
        <taxon>Chordata</taxon>
        <taxon>Craniata</taxon>
        <taxon>Vertebrata</taxon>
        <taxon>Euteleostomi</taxon>
        <taxon>Actinopterygii</taxon>
        <taxon>Neopterygii</taxon>
        <taxon>Teleostei</taxon>
        <taxon>Anguilliformes</taxon>
        <taxon>Anguillidae</taxon>
        <taxon>Anguilla</taxon>
    </lineage>
</organism>
<reference evidence="1" key="1">
    <citation type="submission" date="2014-11" db="EMBL/GenBank/DDBJ databases">
        <authorList>
            <person name="Amaro Gonzalez C."/>
        </authorList>
    </citation>
    <scope>NUCLEOTIDE SEQUENCE</scope>
</reference>
<name>A0A0E9S6T1_ANGAN</name>